<keyword evidence="2" id="KW-1185">Reference proteome</keyword>
<dbReference type="AlphaFoldDB" id="A0A3M7QYY5"/>
<evidence type="ECO:0000313" key="2">
    <source>
        <dbReference type="Proteomes" id="UP000276133"/>
    </source>
</evidence>
<comment type="caution">
    <text evidence="1">The sequence shown here is derived from an EMBL/GenBank/DDBJ whole genome shotgun (WGS) entry which is preliminary data.</text>
</comment>
<gene>
    <name evidence="1" type="ORF">BpHYR1_023418</name>
</gene>
<dbReference type="EMBL" id="REGN01004681">
    <property type="protein sequence ID" value="RNA16567.1"/>
    <property type="molecule type" value="Genomic_DNA"/>
</dbReference>
<accession>A0A3M7QYY5</accession>
<organism evidence="1 2">
    <name type="scientific">Brachionus plicatilis</name>
    <name type="common">Marine rotifer</name>
    <name type="synonym">Brachionus muelleri</name>
    <dbReference type="NCBI Taxonomy" id="10195"/>
    <lineage>
        <taxon>Eukaryota</taxon>
        <taxon>Metazoa</taxon>
        <taxon>Spiralia</taxon>
        <taxon>Gnathifera</taxon>
        <taxon>Rotifera</taxon>
        <taxon>Eurotatoria</taxon>
        <taxon>Monogononta</taxon>
        <taxon>Pseudotrocha</taxon>
        <taxon>Ploima</taxon>
        <taxon>Brachionidae</taxon>
        <taxon>Brachionus</taxon>
    </lineage>
</organism>
<protein>
    <submittedName>
        <fullName evidence="1">Uncharacterized protein</fullName>
    </submittedName>
</protein>
<evidence type="ECO:0000313" key="1">
    <source>
        <dbReference type="EMBL" id="RNA16567.1"/>
    </source>
</evidence>
<dbReference type="Proteomes" id="UP000276133">
    <property type="component" value="Unassembled WGS sequence"/>
</dbReference>
<name>A0A3M7QYY5_BRAPC</name>
<sequence length="88" mass="9748">MGKLSRCSTMLKVVFLPNEPFEPVSKLFFQSASCWDPLPDSFLTANGSSDRIISSKSESWFCLAMASCWAIFNSRLSLDRAPCIMAAC</sequence>
<proteinExistence type="predicted"/>
<reference evidence="1 2" key="1">
    <citation type="journal article" date="2018" name="Sci. Rep.">
        <title>Genomic signatures of local adaptation to the degree of environmental predictability in rotifers.</title>
        <authorList>
            <person name="Franch-Gras L."/>
            <person name="Hahn C."/>
            <person name="Garcia-Roger E.M."/>
            <person name="Carmona M.J."/>
            <person name="Serra M."/>
            <person name="Gomez A."/>
        </authorList>
    </citation>
    <scope>NUCLEOTIDE SEQUENCE [LARGE SCALE GENOMIC DNA]</scope>
    <source>
        <strain evidence="1">HYR1</strain>
    </source>
</reference>